<dbReference type="InterPro" id="IPR007348">
    <property type="entry name" value="CopC_dom"/>
</dbReference>
<evidence type="ECO:0000313" key="10">
    <source>
        <dbReference type="Proteomes" id="UP000606172"/>
    </source>
</evidence>
<dbReference type="GO" id="GO:0030313">
    <property type="term" value="C:cell envelope"/>
    <property type="evidence" value="ECO:0007669"/>
    <property type="project" value="UniProtKB-SubCell"/>
</dbReference>
<dbReference type="PANTHER" id="PTHR34820">
    <property type="entry name" value="INNER MEMBRANE PROTEIN YEBZ"/>
    <property type="match status" value="1"/>
</dbReference>
<dbReference type="RefSeq" id="WP_204024251.1">
    <property type="nucleotide sequence ID" value="NZ_BOOW01000012.1"/>
</dbReference>
<dbReference type="GO" id="GO:0042597">
    <property type="term" value="C:periplasmic space"/>
    <property type="evidence" value="ECO:0007669"/>
    <property type="project" value="InterPro"/>
</dbReference>
<reference evidence="9" key="1">
    <citation type="submission" date="2021-01" db="EMBL/GenBank/DDBJ databases">
        <title>Whole genome shotgun sequence of Sinosporangium siamense NBRC 109515.</title>
        <authorList>
            <person name="Komaki H."/>
            <person name="Tamura T."/>
        </authorList>
    </citation>
    <scope>NUCLEOTIDE SEQUENCE</scope>
    <source>
        <strain evidence="9">NBRC 109515</strain>
    </source>
</reference>
<dbReference type="GO" id="GO:0006825">
    <property type="term" value="P:copper ion transport"/>
    <property type="evidence" value="ECO:0007669"/>
    <property type="project" value="InterPro"/>
</dbReference>
<feature type="signal peptide" evidence="7">
    <location>
        <begin position="1"/>
        <end position="24"/>
    </location>
</feature>
<evidence type="ECO:0000256" key="4">
    <source>
        <dbReference type="ARBA" id="ARBA00023008"/>
    </source>
</evidence>
<feature type="region of interest" description="Disordered" evidence="5">
    <location>
        <begin position="114"/>
        <end position="166"/>
    </location>
</feature>
<accession>A0A919V4F3</accession>
<dbReference type="EMBL" id="BOOW01000012">
    <property type="protein sequence ID" value="GII91890.1"/>
    <property type="molecule type" value="Genomic_DNA"/>
</dbReference>
<evidence type="ECO:0000256" key="6">
    <source>
        <dbReference type="SAM" id="Phobius"/>
    </source>
</evidence>
<feature type="domain" description="CopC" evidence="8">
    <location>
        <begin position="25"/>
        <end position="118"/>
    </location>
</feature>
<name>A0A919V4F3_9ACTN</name>
<evidence type="ECO:0000256" key="3">
    <source>
        <dbReference type="ARBA" id="ARBA00022729"/>
    </source>
</evidence>
<keyword evidence="10" id="KW-1185">Reference proteome</keyword>
<proteinExistence type="predicted"/>
<dbReference type="PANTHER" id="PTHR34820:SF4">
    <property type="entry name" value="INNER MEMBRANE PROTEIN YEBZ"/>
    <property type="match status" value="1"/>
</dbReference>
<dbReference type="Proteomes" id="UP000606172">
    <property type="component" value="Unassembled WGS sequence"/>
</dbReference>
<feature type="transmembrane region" description="Helical" evidence="6">
    <location>
        <begin position="179"/>
        <end position="198"/>
    </location>
</feature>
<dbReference type="AlphaFoldDB" id="A0A919V4F3"/>
<feature type="compositionally biased region" description="Pro residues" evidence="5">
    <location>
        <begin position="145"/>
        <end position="155"/>
    </location>
</feature>
<feature type="chain" id="PRO_5037755509" description="CopC domain-containing protein" evidence="7">
    <location>
        <begin position="25"/>
        <end position="221"/>
    </location>
</feature>
<evidence type="ECO:0000256" key="7">
    <source>
        <dbReference type="SAM" id="SignalP"/>
    </source>
</evidence>
<evidence type="ECO:0000256" key="2">
    <source>
        <dbReference type="ARBA" id="ARBA00022723"/>
    </source>
</evidence>
<evidence type="ECO:0000313" key="9">
    <source>
        <dbReference type="EMBL" id="GII91890.1"/>
    </source>
</evidence>
<dbReference type="SUPFAM" id="SSF81296">
    <property type="entry name" value="E set domains"/>
    <property type="match status" value="1"/>
</dbReference>
<feature type="compositionally biased region" description="Low complexity" evidence="5">
    <location>
        <begin position="156"/>
        <end position="166"/>
    </location>
</feature>
<keyword evidence="6" id="KW-1133">Transmembrane helix</keyword>
<dbReference type="InterPro" id="IPR014755">
    <property type="entry name" value="Cu-Rt/internalin_Ig-like"/>
</dbReference>
<keyword evidence="6" id="KW-0472">Membrane</keyword>
<organism evidence="9 10">
    <name type="scientific">Sinosporangium siamense</name>
    <dbReference type="NCBI Taxonomy" id="1367973"/>
    <lineage>
        <taxon>Bacteria</taxon>
        <taxon>Bacillati</taxon>
        <taxon>Actinomycetota</taxon>
        <taxon>Actinomycetes</taxon>
        <taxon>Streptosporangiales</taxon>
        <taxon>Streptosporangiaceae</taxon>
        <taxon>Sinosporangium</taxon>
    </lineage>
</organism>
<dbReference type="InterPro" id="IPR032694">
    <property type="entry name" value="CopC/D"/>
</dbReference>
<dbReference type="Pfam" id="PF04234">
    <property type="entry name" value="CopC"/>
    <property type="match status" value="1"/>
</dbReference>
<gene>
    <name evidence="9" type="ORF">Ssi02_21210</name>
</gene>
<keyword evidence="2" id="KW-0479">Metal-binding</keyword>
<dbReference type="Gene3D" id="2.60.40.1220">
    <property type="match status" value="1"/>
</dbReference>
<comment type="caution">
    <text evidence="9">The sequence shown here is derived from an EMBL/GenBank/DDBJ whole genome shotgun (WGS) entry which is preliminary data.</text>
</comment>
<dbReference type="GO" id="GO:0005886">
    <property type="term" value="C:plasma membrane"/>
    <property type="evidence" value="ECO:0007669"/>
    <property type="project" value="TreeGrafter"/>
</dbReference>
<sequence length="221" mass="21642">MRRLLTALMLAGATLLIAAPPAQAHNVLTGSDPKDGATIAEGPSKITLEFDQPVRQGFSQVTVIGPGGARFEQGKVSVNGPKVTMGVAPLGSAGKYVVGYRVLSSDGHPISGTIDFTLSEDGPAATGAQPAASTGPDAESTEPAAPAPANPPADPPADSNAALSAQAAEAAQNGGASMAVLWVGAALVLLLIGTVVALRRAKPAASASPGTPSPAPGGESA</sequence>
<keyword evidence="6" id="KW-0812">Transmembrane</keyword>
<keyword evidence="4" id="KW-0186">Copper</keyword>
<dbReference type="InterPro" id="IPR014756">
    <property type="entry name" value="Ig_E-set"/>
</dbReference>
<protein>
    <recommendedName>
        <fullName evidence="8">CopC domain-containing protein</fullName>
    </recommendedName>
</protein>
<dbReference type="GO" id="GO:0046688">
    <property type="term" value="P:response to copper ion"/>
    <property type="evidence" value="ECO:0007669"/>
    <property type="project" value="InterPro"/>
</dbReference>
<evidence type="ECO:0000256" key="1">
    <source>
        <dbReference type="ARBA" id="ARBA00004196"/>
    </source>
</evidence>
<comment type="subcellular location">
    <subcellularLocation>
        <location evidence="1">Cell envelope</location>
    </subcellularLocation>
</comment>
<evidence type="ECO:0000256" key="5">
    <source>
        <dbReference type="SAM" id="MobiDB-lite"/>
    </source>
</evidence>
<keyword evidence="3 7" id="KW-0732">Signal</keyword>
<dbReference type="GO" id="GO:0005507">
    <property type="term" value="F:copper ion binding"/>
    <property type="evidence" value="ECO:0007669"/>
    <property type="project" value="InterPro"/>
</dbReference>
<evidence type="ECO:0000259" key="8">
    <source>
        <dbReference type="Pfam" id="PF04234"/>
    </source>
</evidence>